<protein>
    <submittedName>
        <fullName evidence="4">Peptide/nickel transport system substrate-binding protein</fullName>
    </submittedName>
</protein>
<dbReference type="STRING" id="115433.SAMN05421835_13740"/>
<dbReference type="GO" id="GO:0006508">
    <property type="term" value="P:proteolysis"/>
    <property type="evidence" value="ECO:0007669"/>
    <property type="project" value="InterPro"/>
</dbReference>
<dbReference type="InterPro" id="IPR029030">
    <property type="entry name" value="Caspase-like_dom_sf"/>
</dbReference>
<evidence type="ECO:0000259" key="3">
    <source>
        <dbReference type="Pfam" id="PF00656"/>
    </source>
</evidence>
<reference evidence="4 5" key="1">
    <citation type="submission" date="2016-10" db="EMBL/GenBank/DDBJ databases">
        <authorList>
            <person name="de Groot N.N."/>
        </authorList>
    </citation>
    <scope>NUCLEOTIDE SEQUENCE [LARGE SCALE GENOMIC DNA]</scope>
    <source>
        <strain evidence="4 5">DSM 44468</strain>
    </source>
</reference>
<dbReference type="AlphaFoldDB" id="A0A1I4CTU6"/>
<dbReference type="SUPFAM" id="SSF52129">
    <property type="entry name" value="Caspase-like"/>
    <property type="match status" value="1"/>
</dbReference>
<keyword evidence="2" id="KW-1133">Transmembrane helix</keyword>
<organism evidence="4 5">
    <name type="scientific">Amycolatopsis sacchari</name>
    <dbReference type="NCBI Taxonomy" id="115433"/>
    <lineage>
        <taxon>Bacteria</taxon>
        <taxon>Bacillati</taxon>
        <taxon>Actinomycetota</taxon>
        <taxon>Actinomycetes</taxon>
        <taxon>Pseudonocardiales</taxon>
        <taxon>Pseudonocardiaceae</taxon>
        <taxon>Amycolatopsis</taxon>
    </lineage>
</organism>
<evidence type="ECO:0000313" key="4">
    <source>
        <dbReference type="EMBL" id="SFK84325.1"/>
    </source>
</evidence>
<dbReference type="RefSeq" id="WP_091516396.1">
    <property type="nucleotide sequence ID" value="NZ_CBDQZW010000034.1"/>
</dbReference>
<keyword evidence="2" id="KW-0812">Transmembrane</keyword>
<feature type="region of interest" description="Disordered" evidence="1">
    <location>
        <begin position="366"/>
        <end position="386"/>
    </location>
</feature>
<feature type="transmembrane region" description="Helical" evidence="2">
    <location>
        <begin position="335"/>
        <end position="357"/>
    </location>
</feature>
<keyword evidence="5" id="KW-1185">Reference proteome</keyword>
<dbReference type="GO" id="GO:0004197">
    <property type="term" value="F:cysteine-type endopeptidase activity"/>
    <property type="evidence" value="ECO:0007669"/>
    <property type="project" value="InterPro"/>
</dbReference>
<dbReference type="NCBIfam" id="NF047832">
    <property type="entry name" value="caspase_w_EACC1"/>
    <property type="match status" value="1"/>
</dbReference>
<dbReference type="Pfam" id="PF00656">
    <property type="entry name" value="Peptidase_C14"/>
    <property type="match status" value="1"/>
</dbReference>
<name>A0A1I4CTU6_9PSEU</name>
<feature type="compositionally biased region" description="Gly residues" evidence="1">
    <location>
        <begin position="374"/>
        <end position="386"/>
    </location>
</feature>
<evidence type="ECO:0000256" key="1">
    <source>
        <dbReference type="SAM" id="MobiDB-lite"/>
    </source>
</evidence>
<feature type="transmembrane region" description="Helical" evidence="2">
    <location>
        <begin position="305"/>
        <end position="323"/>
    </location>
</feature>
<dbReference type="Proteomes" id="UP000199025">
    <property type="component" value="Unassembled WGS sequence"/>
</dbReference>
<evidence type="ECO:0000313" key="5">
    <source>
        <dbReference type="Proteomes" id="UP000199025"/>
    </source>
</evidence>
<feature type="domain" description="Peptidase C14 caspase" evidence="3">
    <location>
        <begin position="11"/>
        <end position="219"/>
    </location>
</feature>
<keyword evidence="2" id="KW-0472">Membrane</keyword>
<dbReference type="InterPro" id="IPR011600">
    <property type="entry name" value="Pept_C14_caspase"/>
</dbReference>
<dbReference type="EMBL" id="FORP01000037">
    <property type="protein sequence ID" value="SFK84325.1"/>
    <property type="molecule type" value="Genomic_DNA"/>
</dbReference>
<dbReference type="OrthoDB" id="3542505at2"/>
<accession>A0A1I4CTU6</accession>
<evidence type="ECO:0000256" key="2">
    <source>
        <dbReference type="SAM" id="Phobius"/>
    </source>
</evidence>
<dbReference type="Gene3D" id="3.40.50.1460">
    <property type="match status" value="1"/>
</dbReference>
<proteinExistence type="predicted"/>
<gene>
    <name evidence="4" type="ORF">SAMN05421835_13740</name>
</gene>
<sequence length="386" mass="40327">MSRYPDGARSRVVLIGTSDYERHPSLQNLPAVRNNLSGLHRAFVEAPGAVFDHLGCTVVDSPDSPRSLLVRLRRAAETAEDVLLVYYAGHGVLDRNGDLHLTVRETDPDPYGIDGTAVPFATVKKIIEDSPAQVRVLVLDCCFSGRAVGAMSAQSAAAEQVEVAGTYILTSSQADRVSLAVPGERYTAFTGEVVRLLTEGDGSLTLHELDRQLRVALAKKGLPRPMARADDTSQDLLVKKPFAAPAPAEPVPVTAAAPPKPADAVPVAFVPPVAPPAATASEVHQPAAAPAEPVRAKVIGAAWEGLLWAAGVFGLLMVATGLSELATNPEPKGGVALSVVMVILFAALSAGCGYGIVRRRRGRHWEVVPPGTPKGPGDGSLPGPGS</sequence>